<feature type="domain" description="N-acetyltransferase" evidence="1">
    <location>
        <begin position="9"/>
        <end position="163"/>
    </location>
</feature>
<reference evidence="3" key="1">
    <citation type="submission" date="2016-11" db="EMBL/GenBank/DDBJ databases">
        <authorList>
            <person name="Varghese N."/>
            <person name="Submissions S."/>
        </authorList>
    </citation>
    <scope>NUCLEOTIDE SEQUENCE [LARGE SCALE GENOMIC DNA]</scope>
    <source>
        <strain evidence="3">USBA-503</strain>
    </source>
</reference>
<dbReference type="Pfam" id="PF13302">
    <property type="entry name" value="Acetyltransf_3"/>
    <property type="match status" value="1"/>
</dbReference>
<dbReference type="OrthoDB" id="95248at2"/>
<proteinExistence type="predicted"/>
<dbReference type="PROSITE" id="PS51186">
    <property type="entry name" value="GNAT"/>
    <property type="match status" value="1"/>
</dbReference>
<dbReference type="STRING" id="1830138.SAMN05443507_12048"/>
<sequence>MGNLEDGDLRLRPLDIESDVPFALDWYQDPDVLRNSEGEGTEPYNQETVERMYRYLSEHGELYIIEVQESGVWKPIGDVALCPDMVPIVIGNILYRGLGLGRRVIQMLMDRATALGWERLVVSKVYSYNRSSLRMFESVGFRRVAEFQDDKGRTCVKMELKLGQKEGCRCEQ</sequence>
<organism evidence="2 3">
    <name type="scientific">Alicyclobacillus tolerans</name>
    <dbReference type="NCBI Taxonomy" id="90970"/>
    <lineage>
        <taxon>Bacteria</taxon>
        <taxon>Bacillati</taxon>
        <taxon>Bacillota</taxon>
        <taxon>Bacilli</taxon>
        <taxon>Bacillales</taxon>
        <taxon>Alicyclobacillaceae</taxon>
        <taxon>Alicyclobacillus</taxon>
    </lineage>
</organism>
<keyword evidence="3" id="KW-1185">Reference proteome</keyword>
<dbReference type="InterPro" id="IPR000182">
    <property type="entry name" value="GNAT_dom"/>
</dbReference>
<keyword evidence="2" id="KW-0808">Transferase</keyword>
<dbReference type="GO" id="GO:0016747">
    <property type="term" value="F:acyltransferase activity, transferring groups other than amino-acyl groups"/>
    <property type="evidence" value="ECO:0007669"/>
    <property type="project" value="InterPro"/>
</dbReference>
<evidence type="ECO:0000259" key="1">
    <source>
        <dbReference type="PROSITE" id="PS51186"/>
    </source>
</evidence>
<dbReference type="SUPFAM" id="SSF55729">
    <property type="entry name" value="Acyl-CoA N-acyltransferases (Nat)"/>
    <property type="match status" value="1"/>
</dbReference>
<dbReference type="InterPro" id="IPR016181">
    <property type="entry name" value="Acyl_CoA_acyltransferase"/>
</dbReference>
<dbReference type="Gene3D" id="3.40.630.30">
    <property type="match status" value="1"/>
</dbReference>
<dbReference type="RefSeq" id="WP_072874726.1">
    <property type="nucleotide sequence ID" value="NZ_FRAF01000020.1"/>
</dbReference>
<gene>
    <name evidence="2" type="ORF">SAMN05443507_12048</name>
</gene>
<name>A0A1M6UNM3_9BACL</name>
<dbReference type="Proteomes" id="UP000184016">
    <property type="component" value="Unassembled WGS sequence"/>
</dbReference>
<dbReference type="EMBL" id="FRAF01000020">
    <property type="protein sequence ID" value="SHK70802.1"/>
    <property type="molecule type" value="Genomic_DNA"/>
</dbReference>
<evidence type="ECO:0000313" key="3">
    <source>
        <dbReference type="Proteomes" id="UP000184016"/>
    </source>
</evidence>
<dbReference type="AlphaFoldDB" id="A0A1M6UNM3"/>
<accession>A0A1M6UNM3</accession>
<evidence type="ECO:0000313" key="2">
    <source>
        <dbReference type="EMBL" id="SHK70802.1"/>
    </source>
</evidence>
<protein>
    <submittedName>
        <fullName evidence="2">Protein N-acetyltransferase, RimJ/RimL family</fullName>
    </submittedName>
</protein>